<keyword evidence="2 5" id="KW-0853">WD repeat</keyword>
<dbReference type="PROSITE" id="PS50222">
    <property type="entry name" value="EF_HAND_2"/>
    <property type="match status" value="2"/>
</dbReference>
<feature type="compositionally biased region" description="Acidic residues" evidence="6">
    <location>
        <begin position="1"/>
        <end position="23"/>
    </location>
</feature>
<dbReference type="SUPFAM" id="SSF50978">
    <property type="entry name" value="WD40 repeat-like"/>
    <property type="match status" value="3"/>
</dbReference>
<dbReference type="InterPro" id="IPR002048">
    <property type="entry name" value="EF_hand_dom"/>
</dbReference>
<dbReference type="SMART" id="SM00320">
    <property type="entry name" value="WD40"/>
    <property type="match status" value="10"/>
</dbReference>
<dbReference type="EnsemblMetazoa" id="XM_028662991.1">
    <property type="protein sequence ID" value="XP_028518792.1"/>
    <property type="gene ID" value="LOC110251609"/>
</dbReference>
<evidence type="ECO:0000256" key="1">
    <source>
        <dbReference type="ARBA" id="ARBA00014901"/>
    </source>
</evidence>
<dbReference type="AlphaFoldDB" id="A0A913YWA4"/>
<dbReference type="InterPro" id="IPR015943">
    <property type="entry name" value="WD40/YVTN_repeat-like_dom_sf"/>
</dbReference>
<dbReference type="InterPro" id="IPR018247">
    <property type="entry name" value="EF_Hand_1_Ca_BS"/>
</dbReference>
<dbReference type="Proteomes" id="UP000887567">
    <property type="component" value="Unplaced"/>
</dbReference>
<dbReference type="Pfam" id="PF13499">
    <property type="entry name" value="EF-hand_7"/>
    <property type="match status" value="1"/>
</dbReference>
<feature type="repeat" description="WD" evidence="5">
    <location>
        <begin position="647"/>
        <end position="684"/>
    </location>
</feature>
<evidence type="ECO:0000313" key="8">
    <source>
        <dbReference type="EnsemblMetazoa" id="XP_028518792.1"/>
    </source>
</evidence>
<evidence type="ECO:0000256" key="2">
    <source>
        <dbReference type="ARBA" id="ARBA00022574"/>
    </source>
</evidence>
<dbReference type="SMART" id="SM00054">
    <property type="entry name" value="EFh"/>
    <property type="match status" value="2"/>
</dbReference>
<dbReference type="InterPro" id="IPR036322">
    <property type="entry name" value="WD40_repeat_dom_sf"/>
</dbReference>
<dbReference type="PANTHER" id="PTHR44324">
    <property type="entry name" value="WD40 REPEAT DOMAIN 95"/>
    <property type="match status" value="1"/>
</dbReference>
<dbReference type="KEGG" id="epa:110251609"/>
<dbReference type="OMA" id="MQPGKIH"/>
<dbReference type="InterPro" id="IPR011992">
    <property type="entry name" value="EF-hand-dom_pair"/>
</dbReference>
<evidence type="ECO:0000256" key="6">
    <source>
        <dbReference type="SAM" id="MobiDB-lite"/>
    </source>
</evidence>
<feature type="repeat" description="WD" evidence="5">
    <location>
        <begin position="827"/>
        <end position="861"/>
    </location>
</feature>
<evidence type="ECO:0000256" key="4">
    <source>
        <dbReference type="ARBA" id="ARBA00022837"/>
    </source>
</evidence>
<dbReference type="CDD" id="cd00051">
    <property type="entry name" value="EFh"/>
    <property type="match status" value="1"/>
</dbReference>
<feature type="region of interest" description="Disordered" evidence="6">
    <location>
        <begin position="1"/>
        <end position="34"/>
    </location>
</feature>
<feature type="domain" description="EF-hand" evidence="7">
    <location>
        <begin position="56"/>
        <end position="91"/>
    </location>
</feature>
<keyword evidence="9" id="KW-1185">Reference proteome</keyword>
<dbReference type="RefSeq" id="XP_028518792.1">
    <property type="nucleotide sequence ID" value="XM_028662991.1"/>
</dbReference>
<protein>
    <recommendedName>
        <fullName evidence="1">WD repeat-containing protein on Y chromosome</fullName>
    </recommendedName>
</protein>
<feature type="region of interest" description="Disordered" evidence="6">
    <location>
        <begin position="1111"/>
        <end position="1150"/>
    </location>
</feature>
<keyword evidence="4" id="KW-0106">Calcium</keyword>
<evidence type="ECO:0000259" key="7">
    <source>
        <dbReference type="PROSITE" id="PS50222"/>
    </source>
</evidence>
<proteinExistence type="predicted"/>
<dbReference type="PROSITE" id="PS50294">
    <property type="entry name" value="WD_REPEATS_REGION"/>
    <property type="match status" value="4"/>
</dbReference>
<evidence type="ECO:0000256" key="5">
    <source>
        <dbReference type="PROSITE-ProRule" id="PRU00221"/>
    </source>
</evidence>
<feature type="repeat" description="WD" evidence="5">
    <location>
        <begin position="424"/>
        <end position="465"/>
    </location>
</feature>
<dbReference type="SUPFAM" id="SSF47473">
    <property type="entry name" value="EF-hand"/>
    <property type="match status" value="1"/>
</dbReference>
<feature type="repeat" description="WD" evidence="5">
    <location>
        <begin position="557"/>
        <end position="598"/>
    </location>
</feature>
<evidence type="ECO:0000313" key="9">
    <source>
        <dbReference type="Proteomes" id="UP000887567"/>
    </source>
</evidence>
<dbReference type="Gene3D" id="1.10.238.10">
    <property type="entry name" value="EF-hand"/>
    <property type="match status" value="1"/>
</dbReference>
<dbReference type="PANTHER" id="PTHR44324:SF6">
    <property type="entry name" value="EF-HAND CALCIUM BINDING DOMAIN 8"/>
    <property type="match status" value="1"/>
</dbReference>
<dbReference type="PROSITE" id="PS00678">
    <property type="entry name" value="WD_REPEATS_1"/>
    <property type="match status" value="4"/>
</dbReference>
<dbReference type="InterPro" id="IPR020472">
    <property type="entry name" value="WD40_PAC1"/>
</dbReference>
<dbReference type="PROSITE" id="PS50082">
    <property type="entry name" value="WD_REPEATS_2"/>
    <property type="match status" value="6"/>
</dbReference>
<feature type="domain" description="EF-hand" evidence="7">
    <location>
        <begin position="96"/>
        <end position="131"/>
    </location>
</feature>
<name>A0A913YWA4_EXADI</name>
<reference evidence="8" key="1">
    <citation type="submission" date="2022-11" db="UniProtKB">
        <authorList>
            <consortium name="EnsemblMetazoa"/>
        </authorList>
    </citation>
    <scope>IDENTIFICATION</scope>
</reference>
<dbReference type="GeneID" id="110251609"/>
<accession>A0A913YWA4</accession>
<dbReference type="PROSITE" id="PS00018">
    <property type="entry name" value="EF_HAND_1"/>
    <property type="match status" value="1"/>
</dbReference>
<dbReference type="InterPro" id="IPR001680">
    <property type="entry name" value="WD40_rpt"/>
</dbReference>
<dbReference type="Gene3D" id="2.130.10.10">
    <property type="entry name" value="YVTN repeat-like/Quinoprotein amine dehydrogenase"/>
    <property type="match status" value="4"/>
</dbReference>
<dbReference type="PRINTS" id="PR00320">
    <property type="entry name" value="GPROTEINBRPT"/>
</dbReference>
<dbReference type="Pfam" id="PF00400">
    <property type="entry name" value="WD40"/>
    <property type="match status" value="4"/>
</dbReference>
<evidence type="ECO:0000256" key="3">
    <source>
        <dbReference type="ARBA" id="ARBA00022737"/>
    </source>
</evidence>
<dbReference type="InterPro" id="IPR019775">
    <property type="entry name" value="WD40_repeat_CS"/>
</dbReference>
<dbReference type="OrthoDB" id="5980302at2759"/>
<sequence length="1150" mass="130001">MDTENENEQIEEGSENGEEELEQVAEGYKESDITVDEGLTQAPHNMIKLEDQMNNENLEMLQQIFEEADEDGGGGLDLDEFRQAMIKTMAGKGELPDDHQLSIIFMKVDANCDGTVDWEEFCSYMLLENQLKDVMTSEDREMEFPFPAREIPSAHRDSMPRITYFPKMSHSADDPADHNGGRYVTISKDGIIQFWSMDFNPLRTHSVGYDSSKSQRSMWVTDCVVLPNAKKIAVASADRMIAFYDCSANSFDKQFILCGLDHCVLSMDYWCNPQKLNEGILLFGDAGGNVSSIKFSAATTSLFDLSIGPIIPTVNCRRVPFPEILLGRHANVKAVQFTGLHNDWVRKVKYYPTLQCFISCASSTDYSMYLGDVDRKKTKSMFRTRKGINSFDYCKEWNVIVTGGLDHHLRLWNPYVPMKPSSILKGHSASIKHILINSDRGEIISAAEDKVIKIWDMRDLCCVQTIPSRSLLRGPHPISSLYYSSKLHCILVGTNQFSVLEGKNEEPSEEREIASHTKPLCAALYNDLFDQVVSACHDSVVCVWNIENGEKIIQFSNAHGDSEITAMTFDQSKRRLITGARDGTVKIWNFNNGCCLRELEPVDDEEITGILAFKQTIIVVGWSKKIIMYKDCRDDEEDVPRVWPGFHKDDILSISFYPPNLVATSSYDGDIKIWNMETGHTSCVLNASRLDLPDAVKPLIPLSIKRRISKNNAVLSAVLADPLVRRESLATHRHSFDKRFNSPFRKMSILKDPSVIAMSKRARSISTAISPIEVKDTDYDSVVDLVLFLPKREHHRETANLLTGESGGLVRAWSTCSGKLLGQFMATRDHRESVTALATDENNTIFISGDTVGYVRMWKISDYCIKQENNDQSTSTRHKRAQVPGKRLPSIQETSPQLILQQNKTVHQINYDTPPLKVRFRAHVNAISSLDYVSWRQLIVTASADCSVRLWSHEGIYIGTFGQKALWDLERITADVKKLPHDVHRVASTDTLARLSKSSQKWRVAKHILRITRLGGHARRRSKSMAESDPNLMLPNIDRSLKDVLGKHYKPKTRHRLLPPMQKPRFNQNQIVVYSSLPYKEMESLEEPRLPSSLGCSHRKSSSTLFAEHHDKARHVKLHAGTPTKPSIFRSPASRGSARKHVTLKSPETS</sequence>
<dbReference type="InterPro" id="IPR051242">
    <property type="entry name" value="WD-EF-hand_domain"/>
</dbReference>
<organism evidence="8 9">
    <name type="scientific">Exaiptasia diaphana</name>
    <name type="common">Tropical sea anemone</name>
    <name type="synonym">Aiptasia pulchella</name>
    <dbReference type="NCBI Taxonomy" id="2652724"/>
    <lineage>
        <taxon>Eukaryota</taxon>
        <taxon>Metazoa</taxon>
        <taxon>Cnidaria</taxon>
        <taxon>Anthozoa</taxon>
        <taxon>Hexacorallia</taxon>
        <taxon>Actiniaria</taxon>
        <taxon>Aiptasiidae</taxon>
        <taxon>Exaiptasia</taxon>
    </lineage>
</organism>
<feature type="repeat" description="WD" evidence="5">
    <location>
        <begin position="513"/>
        <end position="554"/>
    </location>
</feature>
<keyword evidence="3" id="KW-0677">Repeat</keyword>
<feature type="repeat" description="WD" evidence="5">
    <location>
        <begin position="920"/>
        <end position="952"/>
    </location>
</feature>
<feature type="region of interest" description="Disordered" evidence="6">
    <location>
        <begin position="869"/>
        <end position="892"/>
    </location>
</feature>
<dbReference type="GO" id="GO:0005509">
    <property type="term" value="F:calcium ion binding"/>
    <property type="evidence" value="ECO:0007669"/>
    <property type="project" value="InterPro"/>
</dbReference>